<reference evidence="1" key="1">
    <citation type="submission" date="2023-10" db="EMBL/GenBank/DDBJ databases">
        <authorList>
            <person name="Chen Y."/>
            <person name="Shah S."/>
            <person name="Dougan E. K."/>
            <person name="Thang M."/>
            <person name="Chan C."/>
        </authorList>
    </citation>
    <scope>NUCLEOTIDE SEQUENCE [LARGE SCALE GENOMIC DNA]</scope>
</reference>
<name>A0ABN9VYC1_9DINO</name>
<gene>
    <name evidence="1" type="ORF">PCOR1329_LOCUS61588</name>
</gene>
<organism evidence="1 2">
    <name type="scientific">Prorocentrum cordatum</name>
    <dbReference type="NCBI Taxonomy" id="2364126"/>
    <lineage>
        <taxon>Eukaryota</taxon>
        <taxon>Sar</taxon>
        <taxon>Alveolata</taxon>
        <taxon>Dinophyceae</taxon>
        <taxon>Prorocentrales</taxon>
        <taxon>Prorocentraceae</taxon>
        <taxon>Prorocentrum</taxon>
    </lineage>
</organism>
<keyword evidence="2" id="KW-1185">Reference proteome</keyword>
<comment type="caution">
    <text evidence="1">The sequence shown here is derived from an EMBL/GenBank/DDBJ whole genome shotgun (WGS) entry which is preliminary data.</text>
</comment>
<accession>A0ABN9VYC1</accession>
<sequence length="135" mass="13798">QEAVCEVQQGVRAVDVQVHAVATLEQRLARLELLQEQAERSRVDASAALTSRLDAVAAQVPLQAAALPVSAKLDALMAVLADPGATVPAVVLEAAKPLAVGAAAAPRVAAVPAVAEAFDGDDDDHHRHHLGAALA</sequence>
<protein>
    <submittedName>
        <fullName evidence="1">Uncharacterized protein</fullName>
    </submittedName>
</protein>
<dbReference type="EMBL" id="CAUYUJ010017749">
    <property type="protein sequence ID" value="CAK0877554.1"/>
    <property type="molecule type" value="Genomic_DNA"/>
</dbReference>
<feature type="non-terminal residue" evidence="1">
    <location>
        <position position="1"/>
    </location>
</feature>
<proteinExistence type="predicted"/>
<evidence type="ECO:0000313" key="2">
    <source>
        <dbReference type="Proteomes" id="UP001189429"/>
    </source>
</evidence>
<dbReference type="Proteomes" id="UP001189429">
    <property type="component" value="Unassembled WGS sequence"/>
</dbReference>
<evidence type="ECO:0000313" key="1">
    <source>
        <dbReference type="EMBL" id="CAK0877554.1"/>
    </source>
</evidence>